<feature type="non-terminal residue" evidence="2">
    <location>
        <position position="73"/>
    </location>
</feature>
<name>A0A6J4HIN3_9ACTN</name>
<feature type="compositionally biased region" description="Basic residues" evidence="1">
    <location>
        <begin position="22"/>
        <end position="47"/>
    </location>
</feature>
<feature type="compositionally biased region" description="Low complexity" evidence="1">
    <location>
        <begin position="8"/>
        <end position="21"/>
    </location>
</feature>
<sequence length="73" mass="8527">CGATWCAGSRGLSSRPVPGRPGRVRRNRRWRRRRRSRTRPRRGRWWRSSKQEWSGRCAATTGGRPGRTRRVPG</sequence>
<gene>
    <name evidence="2" type="ORF">AVDCRST_MAG41-735</name>
</gene>
<feature type="non-terminal residue" evidence="2">
    <location>
        <position position="1"/>
    </location>
</feature>
<protein>
    <submittedName>
        <fullName evidence="2">Uncharacterized protein</fullName>
    </submittedName>
</protein>
<reference evidence="2" key="1">
    <citation type="submission" date="2020-02" db="EMBL/GenBank/DDBJ databases">
        <authorList>
            <person name="Meier V. D."/>
        </authorList>
    </citation>
    <scope>NUCLEOTIDE SEQUENCE</scope>
    <source>
        <strain evidence="2">AVDCRST_MAG41</strain>
    </source>
</reference>
<proteinExistence type="predicted"/>
<accession>A0A6J4HIN3</accession>
<evidence type="ECO:0000313" key="2">
    <source>
        <dbReference type="EMBL" id="CAA9225890.1"/>
    </source>
</evidence>
<feature type="region of interest" description="Disordered" evidence="1">
    <location>
        <begin position="1"/>
        <end position="73"/>
    </location>
</feature>
<dbReference type="EMBL" id="CADCTP010000078">
    <property type="protein sequence ID" value="CAA9225890.1"/>
    <property type="molecule type" value="Genomic_DNA"/>
</dbReference>
<dbReference type="AlphaFoldDB" id="A0A6J4HIN3"/>
<organism evidence="2">
    <name type="scientific">uncultured Mycobacteriales bacterium</name>
    <dbReference type="NCBI Taxonomy" id="581187"/>
    <lineage>
        <taxon>Bacteria</taxon>
        <taxon>Bacillati</taxon>
        <taxon>Actinomycetota</taxon>
        <taxon>Actinomycetes</taxon>
        <taxon>Mycobacteriales</taxon>
        <taxon>environmental samples</taxon>
    </lineage>
</organism>
<evidence type="ECO:0000256" key="1">
    <source>
        <dbReference type="SAM" id="MobiDB-lite"/>
    </source>
</evidence>